<reference evidence="13" key="1">
    <citation type="submission" date="2020-01" db="EMBL/GenBank/DDBJ databases">
        <title>Insect and environment-associated Actinomycetes.</title>
        <authorList>
            <person name="Currrie C."/>
            <person name="Chevrette M."/>
            <person name="Carlson C."/>
            <person name="Stubbendieck R."/>
            <person name="Wendt-Pienkowski E."/>
        </authorList>
    </citation>
    <scope>NUCLEOTIDE SEQUENCE</scope>
    <source>
        <strain evidence="13">SID12501</strain>
    </source>
</reference>
<dbReference type="AlphaFoldDB" id="A0A6B3C2E2"/>
<dbReference type="GO" id="GO:0005737">
    <property type="term" value="C:cytoplasm"/>
    <property type="evidence" value="ECO:0007669"/>
    <property type="project" value="UniProtKB-SubCell"/>
</dbReference>
<dbReference type="PANTHER" id="PTHR11579:SF0">
    <property type="entry name" value="PROTEIN-L-ISOASPARTATE(D-ASPARTATE) O-METHYLTRANSFERASE"/>
    <property type="match status" value="1"/>
</dbReference>
<comment type="caution">
    <text evidence="13">The sequence shown here is derived from an EMBL/GenBank/DDBJ whole genome shotgun (WGS) entry which is preliminary data.</text>
</comment>
<evidence type="ECO:0000256" key="3">
    <source>
        <dbReference type="ARBA" id="ARBA00011890"/>
    </source>
</evidence>
<evidence type="ECO:0000313" key="13">
    <source>
        <dbReference type="EMBL" id="NEC90941.1"/>
    </source>
</evidence>
<evidence type="ECO:0000256" key="11">
    <source>
        <dbReference type="ARBA" id="ARBA00031350"/>
    </source>
</evidence>
<evidence type="ECO:0000256" key="7">
    <source>
        <dbReference type="ARBA" id="ARBA00022679"/>
    </source>
</evidence>
<comment type="subcellular location">
    <subcellularLocation>
        <location evidence="1">Cytoplasm</location>
    </subcellularLocation>
</comment>
<keyword evidence="5" id="KW-0963">Cytoplasm</keyword>
<sequence length="406" mass="44186">MQQLWTVGVAGAGDRVAHDGGDGGSPRKEDDVTDDQELWHQLAQQLSKSLHPRTGPWRGAVEAVPRHEFLRGGFFDRVEGPGPTAWRPVMPDSPEWLSRCYDDESLVTQIAGTIGPGDIRGEILRAPTSSSTMPGLVVRMWEDLQVDDAHQVLEIGTGTGYSTALACHRLGDDQVTSVEVDEGVSGRARAALGQLGYSPNLVVGDGLLGHKDAGLYDRVIATCGITTIPAEWIAQTRPGGIILATVSGWLYSSELARLIVHDDGTATGHFLSGQISFMLARPQSPPPLGILPDLNQGTERPTPLGADVLDDWNTRFVAQIAAPRAQRVTLDRDGREEHVLIDVEAGAWAVLHQDRDDWVVRQGGPTLLWDAVEEHVTRWRRDGTPSLDRFGITVTPERQTITWPGN</sequence>
<organism evidence="13">
    <name type="scientific">Streptomyces sp. SID12501</name>
    <dbReference type="NCBI Taxonomy" id="2706042"/>
    <lineage>
        <taxon>Bacteria</taxon>
        <taxon>Bacillati</taxon>
        <taxon>Actinomycetota</taxon>
        <taxon>Actinomycetes</taxon>
        <taxon>Kitasatosporales</taxon>
        <taxon>Streptomycetaceae</taxon>
        <taxon>Streptomyces</taxon>
    </lineage>
</organism>
<keyword evidence="6 13" id="KW-0489">Methyltransferase</keyword>
<dbReference type="PANTHER" id="PTHR11579">
    <property type="entry name" value="PROTEIN-L-ISOASPARTATE O-METHYLTRANSFERASE"/>
    <property type="match status" value="1"/>
</dbReference>
<dbReference type="InterPro" id="IPR029063">
    <property type="entry name" value="SAM-dependent_MTases_sf"/>
</dbReference>
<evidence type="ECO:0000256" key="6">
    <source>
        <dbReference type="ARBA" id="ARBA00022603"/>
    </source>
</evidence>
<evidence type="ECO:0000256" key="5">
    <source>
        <dbReference type="ARBA" id="ARBA00022490"/>
    </source>
</evidence>
<comment type="similarity">
    <text evidence="2">Belongs to the methyltransferase superfamily. L-isoaspartyl/D-aspartyl protein methyltransferase family.</text>
</comment>
<keyword evidence="8" id="KW-0949">S-adenosyl-L-methionine</keyword>
<dbReference type="SUPFAM" id="SSF53335">
    <property type="entry name" value="S-adenosyl-L-methionine-dependent methyltransferases"/>
    <property type="match status" value="1"/>
</dbReference>
<evidence type="ECO:0000256" key="9">
    <source>
        <dbReference type="ARBA" id="ARBA00030757"/>
    </source>
</evidence>
<dbReference type="NCBIfam" id="TIGR04188">
    <property type="entry name" value="methyltr_grsp"/>
    <property type="match status" value="1"/>
</dbReference>
<feature type="region of interest" description="Disordered" evidence="12">
    <location>
        <begin position="9"/>
        <end position="34"/>
    </location>
</feature>
<evidence type="ECO:0000256" key="12">
    <source>
        <dbReference type="SAM" id="MobiDB-lite"/>
    </source>
</evidence>
<dbReference type="InterPro" id="IPR026448">
    <property type="entry name" value="Methyltr_grasp"/>
</dbReference>
<protein>
    <recommendedName>
        <fullName evidence="4">Protein-L-isoaspartate O-methyltransferase</fullName>
        <ecNumber evidence="3">2.1.1.77</ecNumber>
    </recommendedName>
    <alternativeName>
        <fullName evidence="11">L-isoaspartyl protein carboxyl methyltransferase</fullName>
    </alternativeName>
    <alternativeName>
        <fullName evidence="9">Protein L-isoaspartyl methyltransferase</fullName>
    </alternativeName>
    <alternativeName>
        <fullName evidence="10">Protein-beta-aspartate methyltransferase</fullName>
    </alternativeName>
</protein>
<dbReference type="CDD" id="cd02440">
    <property type="entry name" value="AdoMet_MTases"/>
    <property type="match status" value="1"/>
</dbReference>
<dbReference type="EC" id="2.1.1.77" evidence="3"/>
<evidence type="ECO:0000256" key="10">
    <source>
        <dbReference type="ARBA" id="ARBA00031323"/>
    </source>
</evidence>
<dbReference type="InterPro" id="IPR000682">
    <property type="entry name" value="PCMT"/>
</dbReference>
<evidence type="ECO:0000256" key="4">
    <source>
        <dbReference type="ARBA" id="ARBA00013346"/>
    </source>
</evidence>
<feature type="compositionally biased region" description="Basic and acidic residues" evidence="12">
    <location>
        <begin position="15"/>
        <end position="30"/>
    </location>
</feature>
<name>A0A6B3C2E2_9ACTN</name>
<proteinExistence type="inferred from homology"/>
<dbReference type="GO" id="GO:0032259">
    <property type="term" value="P:methylation"/>
    <property type="evidence" value="ECO:0007669"/>
    <property type="project" value="UniProtKB-KW"/>
</dbReference>
<dbReference type="Pfam" id="PF01135">
    <property type="entry name" value="PCMT"/>
    <property type="match status" value="1"/>
</dbReference>
<evidence type="ECO:0000256" key="2">
    <source>
        <dbReference type="ARBA" id="ARBA00005369"/>
    </source>
</evidence>
<keyword evidence="7 13" id="KW-0808">Transferase</keyword>
<dbReference type="GO" id="GO:0004719">
    <property type="term" value="F:protein-L-isoaspartate (D-aspartate) O-methyltransferase activity"/>
    <property type="evidence" value="ECO:0007669"/>
    <property type="project" value="UniProtKB-EC"/>
</dbReference>
<accession>A0A6B3C2E2</accession>
<gene>
    <name evidence="13" type="ORF">G3I71_35235</name>
</gene>
<evidence type="ECO:0000256" key="8">
    <source>
        <dbReference type="ARBA" id="ARBA00022691"/>
    </source>
</evidence>
<evidence type="ECO:0000256" key="1">
    <source>
        <dbReference type="ARBA" id="ARBA00004496"/>
    </source>
</evidence>
<dbReference type="EMBL" id="JAAGLU010000037">
    <property type="protein sequence ID" value="NEC90941.1"/>
    <property type="molecule type" value="Genomic_DNA"/>
</dbReference>
<dbReference type="Gene3D" id="3.40.50.150">
    <property type="entry name" value="Vaccinia Virus protein VP39"/>
    <property type="match status" value="1"/>
</dbReference>